<dbReference type="InterPro" id="IPR014710">
    <property type="entry name" value="RmlC-like_jellyroll"/>
</dbReference>
<dbReference type="Pfam" id="PF07883">
    <property type="entry name" value="Cupin_2"/>
    <property type="match status" value="1"/>
</dbReference>
<reference evidence="2 3" key="1">
    <citation type="submission" date="2015-06" db="EMBL/GenBank/DDBJ databases">
        <title>Draft genome of the ant-associated black yeast Phialophora attae CBS 131958.</title>
        <authorList>
            <person name="Moreno L.F."/>
            <person name="Stielow B.J."/>
            <person name="de Hoog S."/>
            <person name="Vicente V.A."/>
            <person name="Weiss V.A."/>
            <person name="de Vries M."/>
            <person name="Cruz L.M."/>
            <person name="Souza E.M."/>
        </authorList>
    </citation>
    <scope>NUCLEOTIDE SEQUENCE [LARGE SCALE GENOMIC DNA]</scope>
    <source>
        <strain evidence="2 3">CBS 131958</strain>
    </source>
</reference>
<dbReference type="RefSeq" id="XP_018004600.1">
    <property type="nucleotide sequence ID" value="XM_018149130.1"/>
</dbReference>
<dbReference type="PANTHER" id="PTHR43698">
    <property type="entry name" value="RIBD C-TERMINAL DOMAIN CONTAINING PROTEIN"/>
    <property type="match status" value="1"/>
</dbReference>
<gene>
    <name evidence="2" type="ORF">AB675_8665</name>
</gene>
<protein>
    <recommendedName>
        <fullName evidence="1">Cupin type-2 domain-containing protein</fullName>
    </recommendedName>
</protein>
<organism evidence="2 3">
    <name type="scientific">Cyphellophora attinorum</name>
    <dbReference type="NCBI Taxonomy" id="1664694"/>
    <lineage>
        <taxon>Eukaryota</taxon>
        <taxon>Fungi</taxon>
        <taxon>Dikarya</taxon>
        <taxon>Ascomycota</taxon>
        <taxon>Pezizomycotina</taxon>
        <taxon>Eurotiomycetes</taxon>
        <taxon>Chaetothyriomycetidae</taxon>
        <taxon>Chaetothyriales</taxon>
        <taxon>Cyphellophoraceae</taxon>
        <taxon>Cyphellophora</taxon>
    </lineage>
</organism>
<proteinExistence type="predicted"/>
<feature type="domain" description="Cupin type-2" evidence="1">
    <location>
        <begin position="50"/>
        <end position="113"/>
    </location>
</feature>
<name>A0A0N1HGC4_9EURO</name>
<dbReference type="VEuPathDB" id="FungiDB:AB675_8665"/>
<evidence type="ECO:0000259" key="1">
    <source>
        <dbReference type="Pfam" id="PF07883"/>
    </source>
</evidence>
<dbReference type="Proteomes" id="UP000038010">
    <property type="component" value="Unassembled WGS sequence"/>
</dbReference>
<sequence length="148" mass="15912">MPTCTVIANTTASTTKPSEPSSIKAAKTFTGDVWQDKVHQDPATGFNVNHVTFLPGARTYWHTHEGGQILEVKAGSGWVCDSGEKPRRIRTGDIVVCPAGTRHWHGADDGSMMMHLAISLGKTSWEEEVPAEGYEGRGEKTMTGKGSG</sequence>
<comment type="caution">
    <text evidence="2">The sequence shown here is derived from an EMBL/GenBank/DDBJ whole genome shotgun (WGS) entry which is preliminary data.</text>
</comment>
<evidence type="ECO:0000313" key="3">
    <source>
        <dbReference type="Proteomes" id="UP000038010"/>
    </source>
</evidence>
<evidence type="ECO:0000313" key="2">
    <source>
        <dbReference type="EMBL" id="KPI44637.1"/>
    </source>
</evidence>
<dbReference type="SUPFAM" id="SSF51182">
    <property type="entry name" value="RmlC-like cupins"/>
    <property type="match status" value="1"/>
</dbReference>
<dbReference type="GeneID" id="28741010"/>
<dbReference type="InterPro" id="IPR011051">
    <property type="entry name" value="RmlC_Cupin_sf"/>
</dbReference>
<dbReference type="AlphaFoldDB" id="A0A0N1HGC4"/>
<dbReference type="OrthoDB" id="2096797at2759"/>
<dbReference type="InterPro" id="IPR047263">
    <property type="entry name" value="HNL-like_cupin"/>
</dbReference>
<accession>A0A0N1HGC4</accession>
<dbReference type="PANTHER" id="PTHR43698:SF1">
    <property type="entry name" value="BLL4564 PROTEIN"/>
    <property type="match status" value="1"/>
</dbReference>
<dbReference type="EMBL" id="LFJN01000003">
    <property type="protein sequence ID" value="KPI44637.1"/>
    <property type="molecule type" value="Genomic_DNA"/>
</dbReference>
<keyword evidence="3" id="KW-1185">Reference proteome</keyword>
<dbReference type="InterPro" id="IPR013096">
    <property type="entry name" value="Cupin_2"/>
</dbReference>
<dbReference type="STRING" id="1664694.A0A0N1HGC4"/>
<dbReference type="Gene3D" id="2.60.120.10">
    <property type="entry name" value="Jelly Rolls"/>
    <property type="match status" value="1"/>
</dbReference>
<dbReference type="CDD" id="cd02233">
    <property type="entry name" value="cupin_HNL-like"/>
    <property type="match status" value="1"/>
</dbReference>